<name>A0A175VRL7_9PEZI</name>
<keyword evidence="1" id="KW-0812">Transmembrane</keyword>
<sequence>MSELSRLFPRNDDNQQMLVCTKRLDDSVVNDSDVEEYVIYPRGYSEPRHRPRGYSYDREKGWDRDRKYKRRRRRSAEEGKGFLLAVLGFLVGLVLCSD</sequence>
<keyword evidence="1" id="KW-0472">Membrane</keyword>
<protein>
    <submittedName>
        <fullName evidence="2">Uncharacterized protein</fullName>
    </submittedName>
</protein>
<feature type="transmembrane region" description="Helical" evidence="1">
    <location>
        <begin position="79"/>
        <end position="95"/>
    </location>
</feature>
<evidence type="ECO:0000256" key="1">
    <source>
        <dbReference type="SAM" id="Phobius"/>
    </source>
</evidence>
<keyword evidence="3" id="KW-1185">Reference proteome</keyword>
<accession>A0A175VRL7</accession>
<keyword evidence="1" id="KW-1133">Transmembrane helix</keyword>
<dbReference type="EMBL" id="LCTW02000383">
    <property type="protein sequence ID" value="KXX74137.1"/>
    <property type="molecule type" value="Genomic_DNA"/>
</dbReference>
<dbReference type="VEuPathDB" id="FungiDB:MMYC01_208963"/>
<organism evidence="2 3">
    <name type="scientific">Madurella mycetomatis</name>
    <dbReference type="NCBI Taxonomy" id="100816"/>
    <lineage>
        <taxon>Eukaryota</taxon>
        <taxon>Fungi</taxon>
        <taxon>Dikarya</taxon>
        <taxon>Ascomycota</taxon>
        <taxon>Pezizomycotina</taxon>
        <taxon>Sordariomycetes</taxon>
        <taxon>Sordariomycetidae</taxon>
        <taxon>Sordariales</taxon>
        <taxon>Sordariales incertae sedis</taxon>
        <taxon>Madurella</taxon>
    </lineage>
</organism>
<dbReference type="AlphaFoldDB" id="A0A175VRL7"/>
<reference evidence="2 3" key="1">
    <citation type="journal article" date="2016" name="Genome Announc.">
        <title>Genome Sequence of Madurella mycetomatis mm55, Isolated from a Human Mycetoma Case in Sudan.</title>
        <authorList>
            <person name="Smit S."/>
            <person name="Derks M.F."/>
            <person name="Bervoets S."/>
            <person name="Fahal A."/>
            <person name="van Leeuwen W."/>
            <person name="van Belkum A."/>
            <person name="van de Sande W.W."/>
        </authorList>
    </citation>
    <scope>NUCLEOTIDE SEQUENCE [LARGE SCALE GENOMIC DNA]</scope>
    <source>
        <strain evidence="3">mm55</strain>
    </source>
</reference>
<comment type="caution">
    <text evidence="2">The sequence shown here is derived from an EMBL/GenBank/DDBJ whole genome shotgun (WGS) entry which is preliminary data.</text>
</comment>
<proteinExistence type="predicted"/>
<evidence type="ECO:0000313" key="2">
    <source>
        <dbReference type="EMBL" id="KXX74137.1"/>
    </source>
</evidence>
<gene>
    <name evidence="2" type="ORF">MMYC01_208963</name>
</gene>
<dbReference type="Proteomes" id="UP000078237">
    <property type="component" value="Unassembled WGS sequence"/>
</dbReference>
<evidence type="ECO:0000313" key="3">
    <source>
        <dbReference type="Proteomes" id="UP000078237"/>
    </source>
</evidence>